<evidence type="ECO:0000256" key="1">
    <source>
        <dbReference type="SAM" id="SignalP"/>
    </source>
</evidence>
<dbReference type="EMBL" id="FNQH01000003">
    <property type="protein sequence ID" value="SEA53969.1"/>
    <property type="molecule type" value="Genomic_DNA"/>
</dbReference>
<feature type="domain" description="WxL" evidence="2">
    <location>
        <begin position="33"/>
        <end position="185"/>
    </location>
</feature>
<proteinExistence type="predicted"/>
<feature type="chain" id="PRO_5044269619" evidence="1">
    <location>
        <begin position="26"/>
        <end position="187"/>
    </location>
</feature>
<feature type="signal peptide" evidence="1">
    <location>
        <begin position="1"/>
        <end position="25"/>
    </location>
</feature>
<evidence type="ECO:0000313" key="4">
    <source>
        <dbReference type="Proteomes" id="UP000199042"/>
    </source>
</evidence>
<protein>
    <submittedName>
        <fullName evidence="3">WxL domain surface cell wall-binding</fullName>
    </submittedName>
</protein>
<accession>A0AB38A0T0</accession>
<keyword evidence="4" id="KW-1185">Reference proteome</keyword>
<dbReference type="Pfam" id="PF13731">
    <property type="entry name" value="WxL"/>
    <property type="match status" value="1"/>
</dbReference>
<evidence type="ECO:0000259" key="2">
    <source>
        <dbReference type="Pfam" id="PF13731"/>
    </source>
</evidence>
<comment type="caution">
    <text evidence="3">The sequence shown here is derived from an EMBL/GenBank/DDBJ whole genome shotgun (WGS) entry which is preliminary data.</text>
</comment>
<gene>
    <name evidence="3" type="ORF">SAMN04488525_103382</name>
</gene>
<dbReference type="AlphaFoldDB" id="A0AB38A0T0"/>
<organism evidence="3 4">
    <name type="scientific">Trichococcus collinsii</name>
    <dbReference type="NCBI Taxonomy" id="157076"/>
    <lineage>
        <taxon>Bacteria</taxon>
        <taxon>Bacillati</taxon>
        <taxon>Bacillota</taxon>
        <taxon>Bacilli</taxon>
        <taxon>Lactobacillales</taxon>
        <taxon>Carnobacteriaceae</taxon>
        <taxon>Trichococcus</taxon>
    </lineage>
</organism>
<evidence type="ECO:0000313" key="3">
    <source>
        <dbReference type="EMBL" id="SEA53969.1"/>
    </source>
</evidence>
<reference evidence="3 4" key="1">
    <citation type="submission" date="2016-10" db="EMBL/GenBank/DDBJ databases">
        <authorList>
            <person name="Varghese N."/>
            <person name="Submissions S."/>
        </authorList>
    </citation>
    <scope>NUCLEOTIDE SEQUENCE [LARGE SCALE GENOMIC DNA]</scope>
    <source>
        <strain evidence="3 4">DSM 14526</strain>
    </source>
</reference>
<keyword evidence="1" id="KW-0732">Signal</keyword>
<sequence length="187" mass="18639">MLKKMNKIAAITMLLSVMGTSTAFAAEPTAGVTGTGNVTIDNLTAANFTAITLDGTTKTTTSTVTDMTLIDATGTGAGWDVNLKATAFTNAGATHNTLNTLPEGSLALGAVTITAVGDSTAITNITTATGAIDNASGVTILNAGINEGMGTYTVGVAPMTLTLLPKDAKAGSYTSTITMTLTQGPSI</sequence>
<dbReference type="Proteomes" id="UP000199042">
    <property type="component" value="Unassembled WGS sequence"/>
</dbReference>
<dbReference type="RefSeq" id="WP_086985840.1">
    <property type="nucleotide sequence ID" value="NZ_FJNA01000001.1"/>
</dbReference>
<dbReference type="InterPro" id="IPR027994">
    <property type="entry name" value="WxL_dom"/>
</dbReference>
<name>A0AB38A0T0_9LACT</name>